<dbReference type="Pfam" id="PF21095">
    <property type="entry name" value="CarD_C"/>
    <property type="match status" value="1"/>
</dbReference>
<gene>
    <name evidence="3" type="ORF">PUV54_00325</name>
</gene>
<dbReference type="InterPro" id="IPR036101">
    <property type="entry name" value="CarD-like/TRCF_RID_sf"/>
</dbReference>
<dbReference type="KEGG" id="hfl:PUV54_00325"/>
<organism evidence="3 4">
    <name type="scientific">Hyphococcus flavus</name>
    <dbReference type="NCBI Taxonomy" id="1866326"/>
    <lineage>
        <taxon>Bacteria</taxon>
        <taxon>Pseudomonadati</taxon>
        <taxon>Pseudomonadota</taxon>
        <taxon>Alphaproteobacteria</taxon>
        <taxon>Parvularculales</taxon>
        <taxon>Parvularculaceae</taxon>
        <taxon>Hyphococcus</taxon>
    </lineage>
</organism>
<sequence>MATKAKKTAAKKTTAKKAASKKAPARKTTAKKATVKSTAKKKATVKTSAKKAVKKAPAKKKVAAKKTAPKKTVKKKATVKTSAKKKATVKTTATKKKAAKKTTAKVAPKKKAATKTTAKKATAKKAAPSKAKATKKTAEKPKPKPKPANVGQAPRKTTLAASIPTPTTVMPKDAPQADADASENVQASKTAKQDFKVNDQIVYPAHGVGKIMSLEKQQVAGIPIELFVINFDQEKMKLRVPTGKAKAAGMRPLSDDKTVKDAIGTLKGRARIKRTMWSRRAQEYDAKINSGDIKLVAEVVRDLYRGEDQPEQSYSERQLFEAALDRMAREVAAVRKVDLGKAIEELEGVLRKKAGAAAAAAAAAAN</sequence>
<dbReference type="RefSeq" id="WP_274493524.1">
    <property type="nucleotide sequence ID" value="NZ_CP118166.1"/>
</dbReference>
<dbReference type="PANTHER" id="PTHR38447:SF1">
    <property type="entry name" value="RNA POLYMERASE-BINDING TRANSCRIPTION FACTOR CARD"/>
    <property type="match status" value="1"/>
</dbReference>
<dbReference type="SUPFAM" id="SSF141259">
    <property type="entry name" value="CarD-like"/>
    <property type="match status" value="1"/>
</dbReference>
<name>A0AAE9ZF95_9PROT</name>
<dbReference type="AlphaFoldDB" id="A0AAE9ZF95"/>
<dbReference type="InterPro" id="IPR048792">
    <property type="entry name" value="CarD_C"/>
</dbReference>
<dbReference type="Pfam" id="PF02559">
    <property type="entry name" value="CarD_TRCF_RID"/>
    <property type="match status" value="1"/>
</dbReference>
<evidence type="ECO:0000259" key="2">
    <source>
        <dbReference type="SMART" id="SM01058"/>
    </source>
</evidence>
<dbReference type="PANTHER" id="PTHR38447">
    <property type="entry name" value="TRANSCRIPTION FACTOR YDEB-RELATED"/>
    <property type="match status" value="1"/>
</dbReference>
<evidence type="ECO:0000313" key="4">
    <source>
        <dbReference type="Proteomes" id="UP001214043"/>
    </source>
</evidence>
<reference evidence="3" key="1">
    <citation type="submission" date="2023-02" db="EMBL/GenBank/DDBJ databases">
        <title>Genome sequence of Hyphococcus flavus.</title>
        <authorList>
            <person name="Rong J.-C."/>
            <person name="Zhao Q."/>
            <person name="Yi M."/>
            <person name="Wu J.-Y."/>
        </authorList>
    </citation>
    <scope>NUCLEOTIDE SEQUENCE</scope>
    <source>
        <strain evidence="3">MCCC 1K03223</strain>
    </source>
</reference>
<dbReference type="InterPro" id="IPR003711">
    <property type="entry name" value="CarD-like/TRCF_RID"/>
</dbReference>
<dbReference type="Gene3D" id="1.20.58.1290">
    <property type="entry name" value="CarD-like, C-terminal domain"/>
    <property type="match status" value="1"/>
</dbReference>
<dbReference type="InterPro" id="IPR042215">
    <property type="entry name" value="CarD-like_C"/>
</dbReference>
<proteinExistence type="predicted"/>
<dbReference type="Gene3D" id="2.40.10.170">
    <property type="match status" value="1"/>
</dbReference>
<dbReference type="EMBL" id="CP118166">
    <property type="protein sequence ID" value="WDI31637.1"/>
    <property type="molecule type" value="Genomic_DNA"/>
</dbReference>
<evidence type="ECO:0000313" key="3">
    <source>
        <dbReference type="EMBL" id="WDI31637.1"/>
    </source>
</evidence>
<dbReference type="GO" id="GO:0009303">
    <property type="term" value="P:rRNA transcription"/>
    <property type="evidence" value="ECO:0007669"/>
    <property type="project" value="TreeGrafter"/>
</dbReference>
<accession>A0AAE9ZF95</accession>
<evidence type="ECO:0000256" key="1">
    <source>
        <dbReference type="SAM" id="MobiDB-lite"/>
    </source>
</evidence>
<dbReference type="Proteomes" id="UP001214043">
    <property type="component" value="Chromosome"/>
</dbReference>
<feature type="region of interest" description="Disordered" evidence="1">
    <location>
        <begin position="1"/>
        <end position="182"/>
    </location>
</feature>
<feature type="compositionally biased region" description="Basic residues" evidence="1">
    <location>
        <begin position="1"/>
        <end position="123"/>
    </location>
</feature>
<dbReference type="SMART" id="SM01058">
    <property type="entry name" value="CarD_TRCF"/>
    <property type="match status" value="1"/>
</dbReference>
<dbReference type="InterPro" id="IPR052531">
    <property type="entry name" value="CarD-like_regulator"/>
</dbReference>
<protein>
    <submittedName>
        <fullName evidence="3">CarD family transcriptional regulator</fullName>
    </submittedName>
</protein>
<keyword evidence="4" id="KW-1185">Reference proteome</keyword>
<feature type="domain" description="CarD-like/TRCF RNAP-interacting" evidence="2">
    <location>
        <begin position="194"/>
        <end position="304"/>
    </location>
</feature>